<dbReference type="Proteomes" id="UP000305238">
    <property type="component" value="Unassembled WGS sequence"/>
</dbReference>
<keyword evidence="2" id="KW-0732">Signal</keyword>
<dbReference type="AlphaFoldDB" id="A0A5S4FQ84"/>
<proteinExistence type="predicted"/>
<dbReference type="RefSeq" id="WP_138642342.1">
    <property type="nucleotide sequence ID" value="NZ_JASWDG010000071.1"/>
</dbReference>
<organism evidence="3 4">
    <name type="scientific">Actinomadura geliboluensis</name>
    <dbReference type="NCBI Taxonomy" id="882440"/>
    <lineage>
        <taxon>Bacteria</taxon>
        <taxon>Bacillati</taxon>
        <taxon>Actinomycetota</taxon>
        <taxon>Actinomycetes</taxon>
        <taxon>Streptosporangiales</taxon>
        <taxon>Thermomonosporaceae</taxon>
        <taxon>Actinomadura</taxon>
    </lineage>
</organism>
<comment type="caution">
    <text evidence="3">The sequence shown here is derived from an EMBL/GenBank/DDBJ whole genome shotgun (WGS) entry which is preliminary data.</text>
</comment>
<evidence type="ECO:0000313" key="3">
    <source>
        <dbReference type="EMBL" id="TMR22862.1"/>
    </source>
</evidence>
<feature type="compositionally biased region" description="Polar residues" evidence="1">
    <location>
        <begin position="43"/>
        <end position="54"/>
    </location>
</feature>
<reference evidence="3 4" key="1">
    <citation type="submission" date="2019-05" db="EMBL/GenBank/DDBJ databases">
        <title>Draft genome sequence of Actinomadura geliboluensis A8036.</title>
        <authorList>
            <person name="Saricaoglu S."/>
            <person name="Isik K."/>
        </authorList>
    </citation>
    <scope>NUCLEOTIDE SEQUENCE [LARGE SCALE GENOMIC DNA]</scope>
    <source>
        <strain evidence="3 4">A8036</strain>
    </source>
</reference>
<feature type="signal peptide" evidence="2">
    <location>
        <begin position="1"/>
        <end position="27"/>
    </location>
</feature>
<evidence type="ECO:0000256" key="2">
    <source>
        <dbReference type="SAM" id="SignalP"/>
    </source>
</evidence>
<keyword evidence="4" id="KW-1185">Reference proteome</keyword>
<name>A0A5S4FQ84_9ACTN</name>
<sequence length="83" mass="8303">MATRAAIAGAGAAALVTLGLAAAFAHAQTSAPPRLGDTVRVSPASSGPTVSRSARPSPERTVRPVAPPRPPDSDDDDDDADDD</sequence>
<protein>
    <submittedName>
        <fullName evidence="3">Small secreted hydrophilic protein</fullName>
    </submittedName>
</protein>
<accession>A0A5S4FQ84</accession>
<evidence type="ECO:0000256" key="1">
    <source>
        <dbReference type="SAM" id="MobiDB-lite"/>
    </source>
</evidence>
<feature type="chain" id="PRO_5024358234" evidence="2">
    <location>
        <begin position="28"/>
        <end position="83"/>
    </location>
</feature>
<dbReference type="EMBL" id="VCKZ01000709">
    <property type="protein sequence ID" value="TMR22862.1"/>
    <property type="molecule type" value="Genomic_DNA"/>
</dbReference>
<evidence type="ECO:0000313" key="4">
    <source>
        <dbReference type="Proteomes" id="UP000305238"/>
    </source>
</evidence>
<gene>
    <name evidence="3" type="ORF">ETD96_43705</name>
</gene>
<feature type="compositionally biased region" description="Acidic residues" evidence="1">
    <location>
        <begin position="73"/>
        <end position="83"/>
    </location>
</feature>
<feature type="region of interest" description="Disordered" evidence="1">
    <location>
        <begin position="31"/>
        <end position="83"/>
    </location>
</feature>